<feature type="domain" description="Late nodulin" evidence="2">
    <location>
        <begin position="1"/>
        <end position="54"/>
    </location>
</feature>
<evidence type="ECO:0000259" key="2">
    <source>
        <dbReference type="Pfam" id="PF07127"/>
    </source>
</evidence>
<sequence>MAQTQKFVYVIILFLSVCLVVTKVASRYCEYDMDCEDYVCTAPEVSMCIHTYCRCV</sequence>
<evidence type="ECO:0000256" key="1">
    <source>
        <dbReference type="SAM" id="SignalP"/>
    </source>
</evidence>
<reference evidence="3" key="1">
    <citation type="journal article" date="2015" name="Mol. Plant Microbe Interact.">
        <title>Terminal bacteroid differentiation is associated with variable morphological changes in legume species belonging to the inverted repeat-lacking clade.</title>
        <authorList>
            <person name="Montiel J."/>
            <person name="Szucs A."/>
            <person name="Boboescu I.Z."/>
            <person name="Gherman V.D."/>
            <person name="Kondorosi E."/>
            <person name="Kereszt A."/>
        </authorList>
    </citation>
    <scope>NUCLEOTIDE SEQUENCE</scope>
</reference>
<dbReference type="AlphaFoldDB" id="A0A0U8T1H8"/>
<feature type="chain" id="PRO_5006864731" evidence="1">
    <location>
        <begin position="27"/>
        <end position="56"/>
    </location>
</feature>
<protein>
    <submittedName>
        <fullName evidence="3">Nodule cysteine-rich protein 2</fullName>
    </submittedName>
</protein>
<dbReference type="EMBL" id="BK009387">
    <property type="protein sequence ID" value="DAA64976.1"/>
    <property type="molecule type" value="Genomic_DNA"/>
</dbReference>
<name>A0A0U8T1H8_CICAR</name>
<proteinExistence type="predicted"/>
<evidence type="ECO:0000313" key="3">
    <source>
        <dbReference type="EMBL" id="DAA64976.1"/>
    </source>
</evidence>
<dbReference type="SMR" id="A0A0U8T1H8"/>
<dbReference type="InterPro" id="IPR009810">
    <property type="entry name" value="Nodulin_late_dom"/>
</dbReference>
<feature type="signal peptide" evidence="1">
    <location>
        <begin position="1"/>
        <end position="26"/>
    </location>
</feature>
<gene>
    <name evidence="3" type="primary">NCR2</name>
</gene>
<organism evidence="3">
    <name type="scientific">Cicer arietinum</name>
    <name type="common">Chickpea</name>
    <name type="synonym">Garbanzo</name>
    <dbReference type="NCBI Taxonomy" id="3827"/>
    <lineage>
        <taxon>Eukaryota</taxon>
        <taxon>Viridiplantae</taxon>
        <taxon>Streptophyta</taxon>
        <taxon>Embryophyta</taxon>
        <taxon>Tracheophyta</taxon>
        <taxon>Spermatophyta</taxon>
        <taxon>Magnoliopsida</taxon>
        <taxon>eudicotyledons</taxon>
        <taxon>Gunneridae</taxon>
        <taxon>Pentapetalae</taxon>
        <taxon>rosids</taxon>
        <taxon>fabids</taxon>
        <taxon>Fabales</taxon>
        <taxon>Fabaceae</taxon>
        <taxon>Papilionoideae</taxon>
        <taxon>50 kb inversion clade</taxon>
        <taxon>NPAAA clade</taxon>
        <taxon>Hologalegina</taxon>
        <taxon>IRL clade</taxon>
        <taxon>Cicereae</taxon>
        <taxon>Cicer</taxon>
    </lineage>
</organism>
<dbReference type="GO" id="GO:0046872">
    <property type="term" value="F:metal ion binding"/>
    <property type="evidence" value="ECO:0007669"/>
    <property type="project" value="InterPro"/>
</dbReference>
<accession>A0A0U8T1H8</accession>
<dbReference type="Pfam" id="PF07127">
    <property type="entry name" value="Nodulin_late"/>
    <property type="match status" value="1"/>
</dbReference>
<keyword evidence="1" id="KW-0732">Signal</keyword>